<dbReference type="PANTHER" id="PTHR30519">
    <property type="entry name" value="5-METHYLTETRAHYDROPTEROYLTRIGLUTAMATE--HOMOCYSTEINE METHYLTRANSFERASE"/>
    <property type="match status" value="1"/>
</dbReference>
<keyword evidence="3" id="KW-0862">Zinc</keyword>
<dbReference type="InterPro" id="IPR002629">
    <property type="entry name" value="Met_Synth_C/arc"/>
</dbReference>
<dbReference type="InterPro" id="IPR038071">
    <property type="entry name" value="UROD/MetE-like_sf"/>
</dbReference>
<accession>A0A2Z6ND74</accession>
<comment type="cofactor">
    <cofactor evidence="1">
        <name>Zn(2+)</name>
        <dbReference type="ChEBI" id="CHEBI:29105"/>
    </cofactor>
</comment>
<dbReference type="SUPFAM" id="SSF51726">
    <property type="entry name" value="UROD/MetE-like"/>
    <property type="match status" value="1"/>
</dbReference>
<evidence type="ECO:0000256" key="2">
    <source>
        <dbReference type="ARBA" id="ARBA00022723"/>
    </source>
</evidence>
<dbReference type="Gene3D" id="3.20.20.210">
    <property type="match status" value="1"/>
</dbReference>
<evidence type="ECO:0000256" key="3">
    <source>
        <dbReference type="ARBA" id="ARBA00022833"/>
    </source>
</evidence>
<organism evidence="6 7">
    <name type="scientific">Trifolium subterraneum</name>
    <name type="common">Subterranean clover</name>
    <dbReference type="NCBI Taxonomy" id="3900"/>
    <lineage>
        <taxon>Eukaryota</taxon>
        <taxon>Viridiplantae</taxon>
        <taxon>Streptophyta</taxon>
        <taxon>Embryophyta</taxon>
        <taxon>Tracheophyta</taxon>
        <taxon>Spermatophyta</taxon>
        <taxon>Magnoliopsida</taxon>
        <taxon>eudicotyledons</taxon>
        <taxon>Gunneridae</taxon>
        <taxon>Pentapetalae</taxon>
        <taxon>rosids</taxon>
        <taxon>fabids</taxon>
        <taxon>Fabales</taxon>
        <taxon>Fabaceae</taxon>
        <taxon>Papilionoideae</taxon>
        <taxon>50 kb inversion clade</taxon>
        <taxon>NPAAA clade</taxon>
        <taxon>Hologalegina</taxon>
        <taxon>IRL clade</taxon>
        <taxon>Trifolieae</taxon>
        <taxon>Trifolium</taxon>
    </lineage>
</organism>
<keyword evidence="2" id="KW-0479">Metal-binding</keyword>
<name>A0A2Z6ND74_TRISU</name>
<gene>
    <name evidence="6" type="ORF">TSUD_19950</name>
</gene>
<evidence type="ECO:0000256" key="1">
    <source>
        <dbReference type="ARBA" id="ARBA00001947"/>
    </source>
</evidence>
<evidence type="ECO:0000259" key="5">
    <source>
        <dbReference type="Pfam" id="PF01717"/>
    </source>
</evidence>
<reference evidence="7" key="1">
    <citation type="journal article" date="2017" name="Front. Plant Sci.">
        <title>Climate Clever Clovers: New Paradigm to Reduce the Environmental Footprint of Ruminants by Breeding Low Methanogenic Forages Utilizing Haplotype Variation.</title>
        <authorList>
            <person name="Kaur P."/>
            <person name="Appels R."/>
            <person name="Bayer P.E."/>
            <person name="Keeble-Gagnere G."/>
            <person name="Wang J."/>
            <person name="Hirakawa H."/>
            <person name="Shirasawa K."/>
            <person name="Vercoe P."/>
            <person name="Stefanova K."/>
            <person name="Durmic Z."/>
            <person name="Nichols P."/>
            <person name="Revell C."/>
            <person name="Isobe S.N."/>
            <person name="Edwards D."/>
            <person name="Erskine W."/>
        </authorList>
    </citation>
    <scope>NUCLEOTIDE SEQUENCE [LARGE SCALE GENOMIC DNA]</scope>
    <source>
        <strain evidence="7">cv. Daliak</strain>
    </source>
</reference>
<protein>
    <recommendedName>
        <fullName evidence="5">Cobalamin-independent methionine synthase MetE C-terminal/archaeal domain-containing protein</fullName>
    </recommendedName>
</protein>
<dbReference type="OrthoDB" id="1053771at2759"/>
<dbReference type="EMBL" id="DF973552">
    <property type="protein sequence ID" value="GAU34290.1"/>
    <property type="molecule type" value="Genomic_DNA"/>
</dbReference>
<evidence type="ECO:0000313" key="7">
    <source>
        <dbReference type="Proteomes" id="UP000242715"/>
    </source>
</evidence>
<feature type="domain" description="Cobalamin-independent methionine synthase MetE C-terminal/archaeal" evidence="5">
    <location>
        <begin position="30"/>
        <end position="101"/>
    </location>
</feature>
<dbReference type="GO" id="GO:0003871">
    <property type="term" value="F:5-methyltetrahydropteroyltriglutamate-homocysteine S-methyltransferase activity"/>
    <property type="evidence" value="ECO:0007669"/>
    <property type="project" value="InterPro"/>
</dbReference>
<feature type="region of interest" description="Disordered" evidence="4">
    <location>
        <begin position="105"/>
        <end position="125"/>
    </location>
</feature>
<feature type="compositionally biased region" description="Polar residues" evidence="4">
    <location>
        <begin position="106"/>
        <end position="125"/>
    </location>
</feature>
<dbReference type="Pfam" id="PF01717">
    <property type="entry name" value="Meth_synt_2"/>
    <property type="match status" value="1"/>
</dbReference>
<dbReference type="AlphaFoldDB" id="A0A2Z6ND74"/>
<sequence length="125" mass="14420">MHVFSTNAKWVYESKFEFRRNRSRKTGFKKLKIHTHMCYSNFNDIIHCIIDMDAENSRSDEKLLSVFQERVKYGATAGIGPGVYNIHSPTEEIADRINKMHACSSGIDQKQSLRFSSSTQNKKLS</sequence>
<dbReference type="GO" id="GO:0008270">
    <property type="term" value="F:zinc ion binding"/>
    <property type="evidence" value="ECO:0007669"/>
    <property type="project" value="InterPro"/>
</dbReference>
<proteinExistence type="predicted"/>
<dbReference type="Proteomes" id="UP000242715">
    <property type="component" value="Unassembled WGS sequence"/>
</dbReference>
<evidence type="ECO:0000256" key="4">
    <source>
        <dbReference type="SAM" id="MobiDB-lite"/>
    </source>
</evidence>
<dbReference type="GO" id="GO:0009086">
    <property type="term" value="P:methionine biosynthetic process"/>
    <property type="evidence" value="ECO:0007669"/>
    <property type="project" value="InterPro"/>
</dbReference>
<evidence type="ECO:0000313" key="6">
    <source>
        <dbReference type="EMBL" id="GAU34290.1"/>
    </source>
</evidence>
<keyword evidence="7" id="KW-1185">Reference proteome</keyword>